<accession>A0A8S1MIV1</accession>
<reference evidence="1" key="1">
    <citation type="submission" date="2021-01" db="EMBL/GenBank/DDBJ databases">
        <authorList>
            <consortium name="Genoscope - CEA"/>
            <person name="William W."/>
        </authorList>
    </citation>
    <scope>NUCLEOTIDE SEQUENCE</scope>
</reference>
<name>A0A8S1MIV1_9CILI</name>
<evidence type="ECO:0000313" key="2">
    <source>
        <dbReference type="Proteomes" id="UP000692954"/>
    </source>
</evidence>
<gene>
    <name evidence="1" type="ORF">PSON_ATCC_30995.1.T0380100</name>
</gene>
<evidence type="ECO:0000313" key="1">
    <source>
        <dbReference type="EMBL" id="CAD8078782.1"/>
    </source>
</evidence>
<keyword evidence="2" id="KW-1185">Reference proteome</keyword>
<protein>
    <submittedName>
        <fullName evidence="1">Uncharacterized protein</fullName>
    </submittedName>
</protein>
<proteinExistence type="predicted"/>
<comment type="caution">
    <text evidence="1">The sequence shown here is derived from an EMBL/GenBank/DDBJ whole genome shotgun (WGS) entry which is preliminary data.</text>
</comment>
<dbReference type="Proteomes" id="UP000692954">
    <property type="component" value="Unassembled WGS sequence"/>
</dbReference>
<organism evidence="1 2">
    <name type="scientific">Paramecium sonneborni</name>
    <dbReference type="NCBI Taxonomy" id="65129"/>
    <lineage>
        <taxon>Eukaryota</taxon>
        <taxon>Sar</taxon>
        <taxon>Alveolata</taxon>
        <taxon>Ciliophora</taxon>
        <taxon>Intramacronucleata</taxon>
        <taxon>Oligohymenophorea</taxon>
        <taxon>Peniculida</taxon>
        <taxon>Parameciidae</taxon>
        <taxon>Paramecium</taxon>
    </lineage>
</organism>
<dbReference type="EMBL" id="CAJJDN010000038">
    <property type="protein sequence ID" value="CAD8078782.1"/>
    <property type="molecule type" value="Genomic_DNA"/>
</dbReference>
<sequence>MTNSIQQQKFLNLTVIRIESCCLRNKLRTWNTNNRITVAKQRKSKTIEQVDVQQYKEQIVKRFNSIIINLNKLCLTHIKSSLNFQFKLVQCVKINSIYCDEIYSINTENLVEECQKIF</sequence>
<dbReference type="AlphaFoldDB" id="A0A8S1MIV1"/>